<reference evidence="2 3" key="1">
    <citation type="journal article" date="2014" name="Agronomy (Basel)">
        <title>A Draft Genome Sequence for Ensete ventricosum, the Drought-Tolerant Tree Against Hunger.</title>
        <authorList>
            <person name="Harrison J."/>
            <person name="Moore K.A."/>
            <person name="Paszkiewicz K."/>
            <person name="Jones T."/>
            <person name="Grant M."/>
            <person name="Ambacheew D."/>
            <person name="Muzemil S."/>
            <person name="Studholme D.J."/>
        </authorList>
    </citation>
    <scope>NUCLEOTIDE SEQUENCE [LARGE SCALE GENOMIC DNA]</scope>
</reference>
<organism evidence="2 3">
    <name type="scientific">Ensete ventricosum</name>
    <name type="common">Abyssinian banana</name>
    <name type="synonym">Musa ensete</name>
    <dbReference type="NCBI Taxonomy" id="4639"/>
    <lineage>
        <taxon>Eukaryota</taxon>
        <taxon>Viridiplantae</taxon>
        <taxon>Streptophyta</taxon>
        <taxon>Embryophyta</taxon>
        <taxon>Tracheophyta</taxon>
        <taxon>Spermatophyta</taxon>
        <taxon>Magnoliopsida</taxon>
        <taxon>Liliopsida</taxon>
        <taxon>Zingiberales</taxon>
        <taxon>Musaceae</taxon>
        <taxon>Ensete</taxon>
    </lineage>
</organism>
<feature type="compositionally biased region" description="Basic residues" evidence="1">
    <location>
        <begin position="77"/>
        <end position="86"/>
    </location>
</feature>
<comment type="caution">
    <text evidence="2">The sequence shown here is derived from an EMBL/GenBank/DDBJ whole genome shotgun (WGS) entry which is preliminary data.</text>
</comment>
<protein>
    <submittedName>
        <fullName evidence="2">Uncharacterized protein</fullName>
    </submittedName>
</protein>
<evidence type="ECO:0000256" key="1">
    <source>
        <dbReference type="SAM" id="MobiDB-lite"/>
    </source>
</evidence>
<proteinExistence type="predicted"/>
<evidence type="ECO:0000313" key="2">
    <source>
        <dbReference type="EMBL" id="RRT39376.1"/>
    </source>
</evidence>
<feature type="region of interest" description="Disordered" evidence="1">
    <location>
        <begin position="68"/>
        <end position="121"/>
    </location>
</feature>
<accession>A0A426XIR2</accession>
<dbReference type="EMBL" id="AMZH03020235">
    <property type="protein sequence ID" value="RRT39376.1"/>
    <property type="molecule type" value="Genomic_DNA"/>
</dbReference>
<evidence type="ECO:0000313" key="3">
    <source>
        <dbReference type="Proteomes" id="UP000287651"/>
    </source>
</evidence>
<sequence length="121" mass="14366">MFISRFAISTCTARYRQYIPVRQVVGTQTARYRAVPPKIDRRWSISIVDSRFEGKIDCRQSIEGEINHRRSIEREKGKKKKRKRRKKGEDKKKEYLAPTRRPRPRAVAAHESPTLARCRRL</sequence>
<feature type="non-terminal residue" evidence="2">
    <location>
        <position position="121"/>
    </location>
</feature>
<gene>
    <name evidence="2" type="ORF">B296_00045462</name>
</gene>
<dbReference type="Proteomes" id="UP000287651">
    <property type="component" value="Unassembled WGS sequence"/>
</dbReference>
<dbReference type="AlphaFoldDB" id="A0A426XIR2"/>
<name>A0A426XIR2_ENSVE</name>